<gene>
    <name evidence="10" type="ORF">CCH79_00018709</name>
</gene>
<feature type="transmembrane region" description="Helical" evidence="9">
    <location>
        <begin position="438"/>
        <end position="456"/>
    </location>
</feature>
<dbReference type="Proteomes" id="UP000250572">
    <property type="component" value="Unassembled WGS sequence"/>
</dbReference>
<dbReference type="InterPro" id="IPR018732">
    <property type="entry name" value="Dpy-19/Dpy-19-like"/>
</dbReference>
<keyword evidence="6 9" id="KW-1133">Transmembrane helix</keyword>
<evidence type="ECO:0008006" key="12">
    <source>
        <dbReference type="Google" id="ProtNLM"/>
    </source>
</evidence>
<dbReference type="EMBL" id="NHOQ01000085">
    <property type="protein sequence ID" value="PWA33139.1"/>
    <property type="molecule type" value="Genomic_DNA"/>
</dbReference>
<feature type="transmembrane region" description="Helical" evidence="9">
    <location>
        <begin position="692"/>
        <end position="710"/>
    </location>
</feature>
<name>A0A315WBH3_GAMAF</name>
<keyword evidence="4" id="KW-0808">Transferase</keyword>
<evidence type="ECO:0000256" key="3">
    <source>
        <dbReference type="ARBA" id="ARBA00022676"/>
    </source>
</evidence>
<keyword evidence="3" id="KW-0328">Glycosyltransferase</keyword>
<evidence type="ECO:0000256" key="9">
    <source>
        <dbReference type="SAM" id="Phobius"/>
    </source>
</evidence>
<evidence type="ECO:0000313" key="10">
    <source>
        <dbReference type="EMBL" id="PWA33139.1"/>
    </source>
</evidence>
<dbReference type="GO" id="GO:0005637">
    <property type="term" value="C:nuclear inner membrane"/>
    <property type="evidence" value="ECO:0007669"/>
    <property type="project" value="TreeGrafter"/>
</dbReference>
<feature type="compositionally biased region" description="Polar residues" evidence="8">
    <location>
        <begin position="190"/>
        <end position="200"/>
    </location>
</feature>
<feature type="transmembrane region" description="Helical" evidence="9">
    <location>
        <begin position="240"/>
        <end position="259"/>
    </location>
</feature>
<evidence type="ECO:0000256" key="7">
    <source>
        <dbReference type="ARBA" id="ARBA00023136"/>
    </source>
</evidence>
<feature type="transmembrane region" description="Helical" evidence="9">
    <location>
        <begin position="637"/>
        <end position="655"/>
    </location>
</feature>
<protein>
    <recommendedName>
        <fullName evidence="12">C-mannosyltransferase DPY19L1</fullName>
    </recommendedName>
</protein>
<evidence type="ECO:0000256" key="8">
    <source>
        <dbReference type="SAM" id="MobiDB-lite"/>
    </source>
</evidence>
<dbReference type="Pfam" id="PF10034">
    <property type="entry name" value="Dpy19"/>
    <property type="match status" value="1"/>
</dbReference>
<dbReference type="PANTHER" id="PTHR31488">
    <property type="entry name" value="DPY-19-LIKE 1, LIKE (H. SAPIENS)"/>
    <property type="match status" value="1"/>
</dbReference>
<keyword evidence="11" id="KW-1185">Reference proteome</keyword>
<evidence type="ECO:0000256" key="6">
    <source>
        <dbReference type="ARBA" id="ARBA00022989"/>
    </source>
</evidence>
<feature type="transmembrane region" description="Helical" evidence="9">
    <location>
        <begin position="515"/>
        <end position="548"/>
    </location>
</feature>
<feature type="compositionally biased region" description="Basic residues" evidence="8">
    <location>
        <begin position="202"/>
        <end position="212"/>
    </location>
</feature>
<proteinExistence type="inferred from homology"/>
<organism evidence="10 11">
    <name type="scientific">Gambusia affinis</name>
    <name type="common">Western mosquitofish</name>
    <name type="synonym">Heterandria affinis</name>
    <dbReference type="NCBI Taxonomy" id="33528"/>
    <lineage>
        <taxon>Eukaryota</taxon>
        <taxon>Metazoa</taxon>
        <taxon>Chordata</taxon>
        <taxon>Craniata</taxon>
        <taxon>Vertebrata</taxon>
        <taxon>Euteleostomi</taxon>
        <taxon>Actinopterygii</taxon>
        <taxon>Neopterygii</taxon>
        <taxon>Teleostei</taxon>
        <taxon>Neoteleostei</taxon>
        <taxon>Acanthomorphata</taxon>
        <taxon>Ovalentaria</taxon>
        <taxon>Atherinomorphae</taxon>
        <taxon>Cyprinodontiformes</taxon>
        <taxon>Poeciliidae</taxon>
        <taxon>Poeciliinae</taxon>
        <taxon>Gambusia</taxon>
    </lineage>
</organism>
<dbReference type="PANTHER" id="PTHR31488:SF1">
    <property type="entry name" value="C-MANNOSYLTRANSFERASE DPY19L1"/>
    <property type="match status" value="1"/>
</dbReference>
<evidence type="ECO:0000313" key="11">
    <source>
        <dbReference type="Proteomes" id="UP000250572"/>
    </source>
</evidence>
<dbReference type="InterPro" id="IPR047463">
    <property type="entry name" value="Dpy19L1"/>
</dbReference>
<feature type="transmembrane region" description="Helical" evidence="9">
    <location>
        <begin position="560"/>
        <end position="581"/>
    </location>
</feature>
<keyword evidence="7 9" id="KW-0472">Membrane</keyword>
<evidence type="ECO:0000256" key="5">
    <source>
        <dbReference type="ARBA" id="ARBA00022692"/>
    </source>
</evidence>
<reference evidence="10 11" key="1">
    <citation type="journal article" date="2018" name="G3 (Bethesda)">
        <title>A High-Quality Reference Genome for the Invasive Mosquitofish Gambusia affinis Using a Chicago Library.</title>
        <authorList>
            <person name="Hoffberg S.L."/>
            <person name="Troendle N.J."/>
            <person name="Glenn T.C."/>
            <person name="Mahmud O."/>
            <person name="Louha S."/>
            <person name="Chalopin D."/>
            <person name="Bennetzen J.L."/>
            <person name="Mauricio R."/>
        </authorList>
    </citation>
    <scope>NUCLEOTIDE SEQUENCE [LARGE SCALE GENOMIC DNA]</scope>
    <source>
        <strain evidence="10">NE01/NJP1002.9</strain>
        <tissue evidence="10">Muscle</tissue>
    </source>
</reference>
<dbReference type="CDD" id="cd20178">
    <property type="entry name" value="Dpy19L1"/>
    <property type="match status" value="1"/>
</dbReference>
<comment type="caution">
    <text evidence="10">The sequence shown here is derived from an EMBL/GenBank/DDBJ whole genome shotgun (WGS) entry which is preliminary data.</text>
</comment>
<dbReference type="STRING" id="33528.ENSGAFP00000016751"/>
<comment type="subcellular location">
    <subcellularLocation>
        <location evidence="1">Membrane</location>
        <topology evidence="1">Multi-pass membrane protein</topology>
    </subcellularLocation>
</comment>
<feature type="transmembrane region" description="Helical" evidence="9">
    <location>
        <begin position="486"/>
        <end position="503"/>
    </location>
</feature>
<feature type="transmembrane region" description="Helical" evidence="9">
    <location>
        <begin position="379"/>
        <end position="403"/>
    </location>
</feature>
<evidence type="ECO:0000256" key="2">
    <source>
        <dbReference type="ARBA" id="ARBA00008744"/>
    </source>
</evidence>
<accession>A0A315WBH3</accession>
<dbReference type="GO" id="GO:0000030">
    <property type="term" value="F:mannosyltransferase activity"/>
    <property type="evidence" value="ECO:0007669"/>
    <property type="project" value="InterPro"/>
</dbReference>
<comment type="similarity">
    <text evidence="2">Belongs to the dpy-19 family.</text>
</comment>
<sequence length="918" mass="102660">MWRRLRAQSELCAFSMTLLPRPIDRGAFDGWRAEPHPPASRPDVFLDSRGAAAARQASPCLHSPAAPEPLVDFYNLEGSQSDVLPGSSSSVYLSIAERQVSLAVSFVPGRGGFKRTRSRCAVGLGGLLVPISSYVPGERRVHPGQVARLALDSGSGERHSAWCSNNNCRGSLPEAPLLIVMVAKTKKQTGKSPGQTQTLHHISPHSKSNIRRPGRDNKAFSHPDGLSIIGHKLGLTSPSVWSLAVTVLLAGLTGYLHWYHLSQLFENDRHFSHLSNLEKEMAFRTEMGLYYSYYKTIIEAPSFLDGLHVIMNDRLTEYPLVINTLKRFNLYPEVVLASWYRMYTGVMGFFGIPTKTCWSINRGEGLTPVDSCEGLGDPAYFYVACVFLLNGAMMSIFFIYGVYLSGSRLGGIVSTLCFFFNHGESTRVMWTPPLRESFAYPFLVLQMLLLTYILRVRNPGRTAMVALGISNLCFMLPWQFAQFVLLTQVASLFASYILGYLAAAKMQSILVTHMITLGVCFVLMFGNSMLLTSFYASSLISIWVIIALRNQFIQVFKPGVILWVMQGLAWVGSTVLLKFLLSSVFGASDDAHISGLIKSKFTSYKDFHTLMYTCAAEFDFMEFEASYKKMIRTPVRYLKTLLLPVNMLVVALIASKTMLDLFRTLTQKAKTSPNMEDEDEFTGCDAAAKGELVYHSLQLVAFAVLAILIMRLKLFLTPHMCIMASLLCSRQLFGWIGERYKHQAVVFTVLGMMAVQGVANLQAQWAIIGEFSNLPQEELLDWIQENTQPDSVFAGAMPTMASVKLSAGRSIVNHPHYEDAGLRERTKLVYSMYSRMSGETVQRNLMKLGVNFFILEDSWCTRRTRPGCSMPEIWDVEDPDNVGKTPFCTQMSNNPWPYFTTVFSNDVYKVLGVPKDLR</sequence>
<evidence type="ECO:0000256" key="4">
    <source>
        <dbReference type="ARBA" id="ARBA00022679"/>
    </source>
</evidence>
<keyword evidence="5 9" id="KW-0812">Transmembrane</keyword>
<evidence type="ECO:0000256" key="1">
    <source>
        <dbReference type="ARBA" id="ARBA00004141"/>
    </source>
</evidence>
<dbReference type="AlphaFoldDB" id="A0A315WBH3"/>
<feature type="region of interest" description="Disordered" evidence="8">
    <location>
        <begin position="189"/>
        <end position="217"/>
    </location>
</feature>